<gene>
    <name evidence="1" type="ORF">SDC9_131422</name>
</gene>
<sequence>MKAVCPYLLIETEFYAKSSARLYAEIQVYFASGGWYDETWNEPVAEDDTEGSEMFPWNRKEVLVTNDARRFGHGMDALRDAGIKFETRAVNTGGGSHRRGVIGSFGEDMRLSILYYIYVKKGDSEQAEYLIGSAAKG</sequence>
<accession>A0A645D554</accession>
<evidence type="ECO:0000313" key="1">
    <source>
        <dbReference type="EMBL" id="MPM84351.1"/>
    </source>
</evidence>
<comment type="caution">
    <text evidence="1">The sequence shown here is derived from an EMBL/GenBank/DDBJ whole genome shotgun (WGS) entry which is preliminary data.</text>
</comment>
<proteinExistence type="predicted"/>
<reference evidence="1" key="1">
    <citation type="submission" date="2019-08" db="EMBL/GenBank/DDBJ databases">
        <authorList>
            <person name="Kucharzyk K."/>
            <person name="Murdoch R.W."/>
            <person name="Higgins S."/>
            <person name="Loffler F."/>
        </authorList>
    </citation>
    <scope>NUCLEOTIDE SEQUENCE</scope>
</reference>
<dbReference type="AlphaFoldDB" id="A0A645D554"/>
<organism evidence="1">
    <name type="scientific">bioreactor metagenome</name>
    <dbReference type="NCBI Taxonomy" id="1076179"/>
    <lineage>
        <taxon>unclassified sequences</taxon>
        <taxon>metagenomes</taxon>
        <taxon>ecological metagenomes</taxon>
    </lineage>
</organism>
<name>A0A645D554_9ZZZZ</name>
<dbReference type="EMBL" id="VSSQ01032918">
    <property type="protein sequence ID" value="MPM84351.1"/>
    <property type="molecule type" value="Genomic_DNA"/>
</dbReference>
<protein>
    <submittedName>
        <fullName evidence="1">Uncharacterized protein</fullName>
    </submittedName>
</protein>